<dbReference type="GO" id="GO:0030659">
    <property type="term" value="C:cytoplasmic vesicle membrane"/>
    <property type="evidence" value="ECO:0007669"/>
    <property type="project" value="TreeGrafter"/>
</dbReference>
<accession>A0A3P7KDB4</accession>
<evidence type="ECO:0008006" key="4">
    <source>
        <dbReference type="Google" id="ProtNLM"/>
    </source>
</evidence>
<keyword evidence="1" id="KW-1133">Transmembrane helix</keyword>
<dbReference type="GO" id="GO:0006897">
    <property type="term" value="P:endocytosis"/>
    <property type="evidence" value="ECO:0007669"/>
    <property type="project" value="TreeGrafter"/>
</dbReference>
<protein>
    <recommendedName>
        <fullName evidence="4">SSD domain-containing protein</fullName>
    </recommendedName>
</protein>
<dbReference type="PANTHER" id="PTHR10796">
    <property type="entry name" value="PATCHED-RELATED"/>
    <property type="match status" value="1"/>
</dbReference>
<dbReference type="GO" id="GO:0005886">
    <property type="term" value="C:plasma membrane"/>
    <property type="evidence" value="ECO:0007669"/>
    <property type="project" value="TreeGrafter"/>
</dbReference>
<sequence>YSQFIASFWATLIAVAILIAYFYFAITGIQALDTNVDGKMLLPPDSQSLEGVRIMDEIVWPDYLSINYIMRKPPNFSNPIEYRNFTLMIQEMEKSENSLGSAATMHWINDYLRYLANPHATDLDVIFGISGVEVNGTFYMENGLDMSQFDFFINTEPYTAWKMGTHYMRDLQNRIVITSMIIIMGYNGTSSLSDKAKLLRSCREMCTRYTQYDMIPFDTDAELIDIILSVPSTIVR</sequence>
<dbReference type="EMBL" id="UYRW01007124">
    <property type="protein sequence ID" value="VDM94767.1"/>
    <property type="molecule type" value="Genomic_DNA"/>
</dbReference>
<keyword evidence="1" id="KW-0472">Membrane</keyword>
<reference evidence="2 3" key="1">
    <citation type="submission" date="2018-08" db="EMBL/GenBank/DDBJ databases">
        <authorList>
            <person name="Laetsch R D."/>
            <person name="Stevens L."/>
            <person name="Kumar S."/>
            <person name="Blaxter L. M."/>
        </authorList>
    </citation>
    <scope>NUCLEOTIDE SEQUENCE [LARGE SCALE GENOMIC DNA]</scope>
</reference>
<evidence type="ECO:0000313" key="2">
    <source>
        <dbReference type="EMBL" id="VDM94767.1"/>
    </source>
</evidence>
<evidence type="ECO:0000256" key="1">
    <source>
        <dbReference type="SAM" id="Phobius"/>
    </source>
</evidence>
<keyword evidence="1" id="KW-0812">Transmembrane</keyword>
<dbReference type="PANTHER" id="PTHR10796:SF189">
    <property type="entry name" value="SSD DOMAIN-CONTAINING PROTEIN"/>
    <property type="match status" value="1"/>
</dbReference>
<dbReference type="Proteomes" id="UP000271087">
    <property type="component" value="Unassembled WGS sequence"/>
</dbReference>
<gene>
    <name evidence="2" type="ORF">NOO_LOCUS11040</name>
</gene>
<dbReference type="AlphaFoldDB" id="A0A3P7KDB4"/>
<feature type="non-terminal residue" evidence="2">
    <location>
        <position position="1"/>
    </location>
</feature>
<dbReference type="InterPro" id="IPR051697">
    <property type="entry name" value="Patched_domain-protein"/>
</dbReference>
<organism evidence="2 3">
    <name type="scientific">Onchocerca ochengi</name>
    <name type="common">Filarial nematode worm</name>
    <dbReference type="NCBI Taxonomy" id="42157"/>
    <lineage>
        <taxon>Eukaryota</taxon>
        <taxon>Metazoa</taxon>
        <taxon>Ecdysozoa</taxon>
        <taxon>Nematoda</taxon>
        <taxon>Chromadorea</taxon>
        <taxon>Rhabditida</taxon>
        <taxon>Spirurina</taxon>
        <taxon>Spiruromorpha</taxon>
        <taxon>Filarioidea</taxon>
        <taxon>Onchocercidae</taxon>
        <taxon>Onchocerca</taxon>
    </lineage>
</organism>
<name>A0A3P7KDB4_ONCOC</name>
<feature type="transmembrane region" description="Helical" evidence="1">
    <location>
        <begin position="6"/>
        <end position="26"/>
    </location>
</feature>
<dbReference type="OrthoDB" id="5875602at2759"/>
<evidence type="ECO:0000313" key="3">
    <source>
        <dbReference type="Proteomes" id="UP000271087"/>
    </source>
</evidence>
<keyword evidence="3" id="KW-1185">Reference proteome</keyword>
<dbReference type="GO" id="GO:0018996">
    <property type="term" value="P:molting cycle, collagen and cuticulin-based cuticle"/>
    <property type="evidence" value="ECO:0007669"/>
    <property type="project" value="TreeGrafter"/>
</dbReference>
<proteinExistence type="predicted"/>